<dbReference type="EMBL" id="OC329777">
    <property type="protein sequence ID" value="CAD7417106.1"/>
    <property type="molecule type" value="Genomic_DNA"/>
</dbReference>
<accession>A0A7R9HD82</accession>
<evidence type="ECO:0000256" key="1">
    <source>
        <dbReference type="SAM" id="MobiDB-lite"/>
    </source>
</evidence>
<protein>
    <submittedName>
        <fullName evidence="2">Uncharacterized protein</fullName>
    </submittedName>
</protein>
<evidence type="ECO:0000313" key="2">
    <source>
        <dbReference type="EMBL" id="CAD7417106.1"/>
    </source>
</evidence>
<reference evidence="2" key="1">
    <citation type="submission" date="2020-11" db="EMBL/GenBank/DDBJ databases">
        <authorList>
            <person name="Tran Van P."/>
        </authorList>
    </citation>
    <scope>NUCLEOTIDE SEQUENCE</scope>
</reference>
<organism evidence="2">
    <name type="scientific">Timema cristinae</name>
    <name type="common">Walking stick</name>
    <dbReference type="NCBI Taxonomy" id="61476"/>
    <lineage>
        <taxon>Eukaryota</taxon>
        <taxon>Metazoa</taxon>
        <taxon>Ecdysozoa</taxon>
        <taxon>Arthropoda</taxon>
        <taxon>Hexapoda</taxon>
        <taxon>Insecta</taxon>
        <taxon>Pterygota</taxon>
        <taxon>Neoptera</taxon>
        <taxon>Polyneoptera</taxon>
        <taxon>Phasmatodea</taxon>
        <taxon>Timematodea</taxon>
        <taxon>Timematoidea</taxon>
        <taxon>Timematidae</taxon>
        <taxon>Timema</taxon>
    </lineage>
</organism>
<feature type="compositionally biased region" description="Basic and acidic residues" evidence="1">
    <location>
        <begin position="18"/>
        <end position="32"/>
    </location>
</feature>
<gene>
    <name evidence="2" type="ORF">TCEB3V08_LOCUS12882</name>
</gene>
<sequence length="106" mass="12033">MSLQTRGNTYGGGGAKLFQEEERDMHTSETRGHHQRCSKYVETLGKIRNKQPRPGVSVETIDVFTRDSVRQVIFTMYHEGKHVSIDSIWLAIRTAEIVFHGGKSTL</sequence>
<feature type="region of interest" description="Disordered" evidence="1">
    <location>
        <begin position="1"/>
        <end position="37"/>
    </location>
</feature>
<name>A0A7R9HD82_TIMCR</name>
<proteinExistence type="predicted"/>
<dbReference type="AlphaFoldDB" id="A0A7R9HD82"/>